<dbReference type="KEGG" id="gur:Gura_3337"/>
<dbReference type="STRING" id="351605.Gura_3337"/>
<feature type="transmembrane region" description="Helical" evidence="1">
    <location>
        <begin position="12"/>
        <end position="28"/>
    </location>
</feature>
<keyword evidence="1" id="KW-0472">Membrane</keyword>
<reference evidence="2 3" key="1">
    <citation type="submission" date="2007-05" db="EMBL/GenBank/DDBJ databases">
        <title>Complete sequence of Geobacter uraniireducens Rf4.</title>
        <authorList>
            <consortium name="US DOE Joint Genome Institute"/>
            <person name="Copeland A."/>
            <person name="Lucas S."/>
            <person name="Lapidus A."/>
            <person name="Barry K."/>
            <person name="Detter J.C."/>
            <person name="Glavina del Rio T."/>
            <person name="Hammon N."/>
            <person name="Israni S."/>
            <person name="Dalin E."/>
            <person name="Tice H."/>
            <person name="Pitluck S."/>
            <person name="Chertkov O."/>
            <person name="Brettin T."/>
            <person name="Bruce D."/>
            <person name="Han C."/>
            <person name="Schmutz J."/>
            <person name="Larimer F."/>
            <person name="Land M."/>
            <person name="Hauser L."/>
            <person name="Kyrpides N."/>
            <person name="Mikhailova N."/>
            <person name="Shelobolina E."/>
            <person name="Aklujkar M."/>
            <person name="Lovley D."/>
            <person name="Richardson P."/>
        </authorList>
    </citation>
    <scope>NUCLEOTIDE SEQUENCE [LARGE SCALE GENOMIC DNA]</scope>
    <source>
        <strain evidence="2 3">Rf4</strain>
    </source>
</reference>
<dbReference type="AlphaFoldDB" id="A5G6S6"/>
<keyword evidence="3" id="KW-1185">Reference proteome</keyword>
<evidence type="ECO:0000256" key="1">
    <source>
        <dbReference type="SAM" id="Phobius"/>
    </source>
</evidence>
<feature type="transmembrane region" description="Helical" evidence="1">
    <location>
        <begin position="106"/>
        <end position="127"/>
    </location>
</feature>
<evidence type="ECO:0000313" key="3">
    <source>
        <dbReference type="Proteomes" id="UP000006695"/>
    </source>
</evidence>
<dbReference type="EMBL" id="CP000698">
    <property type="protein sequence ID" value="ABQ27494.1"/>
    <property type="molecule type" value="Genomic_DNA"/>
</dbReference>
<sequence>MQPLLDRILSANLILTTLIFYVTARIYLLPKIQEFKPQTILIPILLLHSLRHLGLMFLTRGAVYPGMPPQFAYPAAIGDFIAALLAFTAIPVVLKNRPVARPMVWIFNVVGTLDLIMAITLATIYKAPVYMGASYWIPAFWVPALLVTHYIVFVVLTRFDKGETK</sequence>
<keyword evidence="1" id="KW-0812">Transmembrane</keyword>
<dbReference type="HOGENOM" id="CLU_129169_0_0_7"/>
<organism evidence="2 3">
    <name type="scientific">Geotalea uraniireducens (strain Rf4)</name>
    <name type="common">Geobacter uraniireducens</name>
    <dbReference type="NCBI Taxonomy" id="351605"/>
    <lineage>
        <taxon>Bacteria</taxon>
        <taxon>Pseudomonadati</taxon>
        <taxon>Thermodesulfobacteriota</taxon>
        <taxon>Desulfuromonadia</taxon>
        <taxon>Geobacterales</taxon>
        <taxon>Geobacteraceae</taxon>
        <taxon>Geotalea</taxon>
    </lineage>
</organism>
<feature type="transmembrane region" description="Helical" evidence="1">
    <location>
        <begin position="71"/>
        <end position="94"/>
    </location>
</feature>
<protein>
    <submittedName>
        <fullName evidence="2">Uncharacterized protein</fullName>
    </submittedName>
</protein>
<accession>A5G6S6</accession>
<gene>
    <name evidence="2" type="ordered locus">Gura_3337</name>
</gene>
<dbReference type="OrthoDB" id="328186at2"/>
<feature type="transmembrane region" description="Helical" evidence="1">
    <location>
        <begin position="133"/>
        <end position="156"/>
    </location>
</feature>
<dbReference type="RefSeq" id="WP_011940155.1">
    <property type="nucleotide sequence ID" value="NC_009483.1"/>
</dbReference>
<name>A5G6S6_GEOUR</name>
<evidence type="ECO:0000313" key="2">
    <source>
        <dbReference type="EMBL" id="ABQ27494.1"/>
    </source>
</evidence>
<dbReference type="Proteomes" id="UP000006695">
    <property type="component" value="Chromosome"/>
</dbReference>
<keyword evidence="1" id="KW-1133">Transmembrane helix</keyword>
<proteinExistence type="predicted"/>